<dbReference type="Pfam" id="PF00440">
    <property type="entry name" value="TetR_N"/>
    <property type="match status" value="1"/>
</dbReference>
<accession>A0ABY5E6W8</accession>
<evidence type="ECO:0000256" key="2">
    <source>
        <dbReference type="ARBA" id="ARBA00023125"/>
    </source>
</evidence>
<feature type="DNA-binding region" description="H-T-H motif" evidence="4">
    <location>
        <begin position="25"/>
        <end position="44"/>
    </location>
</feature>
<dbReference type="PROSITE" id="PS50977">
    <property type="entry name" value="HTH_TETR_2"/>
    <property type="match status" value="1"/>
</dbReference>
<dbReference type="InterPro" id="IPR011075">
    <property type="entry name" value="TetR_C"/>
</dbReference>
<organism evidence="6 7">
    <name type="scientific">Arcobacter roscoffensis</name>
    <dbReference type="NCBI Taxonomy" id="2961520"/>
    <lineage>
        <taxon>Bacteria</taxon>
        <taxon>Pseudomonadati</taxon>
        <taxon>Campylobacterota</taxon>
        <taxon>Epsilonproteobacteria</taxon>
        <taxon>Campylobacterales</taxon>
        <taxon>Arcobacteraceae</taxon>
        <taxon>Arcobacter</taxon>
    </lineage>
</organism>
<dbReference type="Proteomes" id="UP001060012">
    <property type="component" value="Chromosome"/>
</dbReference>
<keyword evidence="2 4" id="KW-0238">DNA-binding</keyword>
<dbReference type="SUPFAM" id="SSF48498">
    <property type="entry name" value="Tetracyclin repressor-like, C-terminal domain"/>
    <property type="match status" value="1"/>
</dbReference>
<name>A0ABY5E6W8_9BACT</name>
<evidence type="ECO:0000256" key="4">
    <source>
        <dbReference type="PROSITE-ProRule" id="PRU00335"/>
    </source>
</evidence>
<dbReference type="EMBL" id="CP100595">
    <property type="protein sequence ID" value="UTJ07485.1"/>
    <property type="molecule type" value="Genomic_DNA"/>
</dbReference>
<evidence type="ECO:0000256" key="1">
    <source>
        <dbReference type="ARBA" id="ARBA00023015"/>
    </source>
</evidence>
<evidence type="ECO:0000313" key="6">
    <source>
        <dbReference type="EMBL" id="UTJ07485.1"/>
    </source>
</evidence>
<feature type="domain" description="HTH tetR-type" evidence="5">
    <location>
        <begin position="2"/>
        <end position="62"/>
    </location>
</feature>
<dbReference type="Gene3D" id="1.10.357.10">
    <property type="entry name" value="Tetracycline Repressor, domain 2"/>
    <property type="match status" value="1"/>
</dbReference>
<reference evidence="6" key="1">
    <citation type="submission" date="2022-07" db="EMBL/GenBank/DDBJ databases">
        <title>Arcobacter roscoffensis sp. nov., a marine bacterium isolated from coastal seawater collected from Roscoff, France.</title>
        <authorList>
            <person name="Pascual J."/>
            <person name="Lepeaux C."/>
            <person name="Methner A."/>
            <person name="Overmann J."/>
        </authorList>
    </citation>
    <scope>NUCLEOTIDE SEQUENCE</scope>
    <source>
        <strain evidence="6">ARW1-2F2</strain>
    </source>
</reference>
<dbReference type="InterPro" id="IPR001647">
    <property type="entry name" value="HTH_TetR"/>
</dbReference>
<dbReference type="PANTHER" id="PTHR47506">
    <property type="entry name" value="TRANSCRIPTIONAL REGULATORY PROTEIN"/>
    <property type="match status" value="1"/>
</dbReference>
<dbReference type="PRINTS" id="PR00455">
    <property type="entry name" value="HTHTETR"/>
</dbReference>
<keyword evidence="7" id="KW-1185">Reference proteome</keyword>
<dbReference type="InterPro" id="IPR009057">
    <property type="entry name" value="Homeodomain-like_sf"/>
</dbReference>
<sequence length="190" mass="21920">MQDVRSRLIEATFQEVFSKGYQAASLAHILKRADVKKGAMYHYFPSKKEMVLSMIDEKIKLRIENKWKDLASTEENIIDSLISILEDINSWDLKNGCPLGNLLQESLDHDEDFAKALTTILDEWKEFFSNILQKAKDKKQITQTLDTKTCATFLIASIEGALLLSKKHENEKDFEDTMKHLVSYINSFRV</sequence>
<keyword evidence="1" id="KW-0805">Transcription regulation</keyword>
<dbReference type="RefSeq" id="WP_254577659.1">
    <property type="nucleotide sequence ID" value="NZ_CP100595.1"/>
</dbReference>
<evidence type="ECO:0000259" key="5">
    <source>
        <dbReference type="PROSITE" id="PS50977"/>
    </source>
</evidence>
<keyword evidence="3" id="KW-0804">Transcription</keyword>
<dbReference type="PANTHER" id="PTHR47506:SF3">
    <property type="entry name" value="HTH-TYPE TRANSCRIPTIONAL REGULATOR LMRA"/>
    <property type="match status" value="1"/>
</dbReference>
<evidence type="ECO:0000313" key="7">
    <source>
        <dbReference type="Proteomes" id="UP001060012"/>
    </source>
</evidence>
<protein>
    <submittedName>
        <fullName evidence="6">TetR/AcrR family transcriptional regulator</fullName>
    </submittedName>
</protein>
<dbReference type="InterPro" id="IPR036271">
    <property type="entry name" value="Tet_transcr_reg_TetR-rel_C_sf"/>
</dbReference>
<gene>
    <name evidence="6" type="ORF">NJU99_05155</name>
</gene>
<dbReference type="SUPFAM" id="SSF46689">
    <property type="entry name" value="Homeodomain-like"/>
    <property type="match status" value="1"/>
</dbReference>
<dbReference type="Pfam" id="PF16925">
    <property type="entry name" value="TetR_C_13"/>
    <property type="match status" value="1"/>
</dbReference>
<evidence type="ECO:0000256" key="3">
    <source>
        <dbReference type="ARBA" id="ARBA00023163"/>
    </source>
</evidence>
<proteinExistence type="predicted"/>